<dbReference type="EC" id="2.4.-.-" evidence="2"/>
<dbReference type="Pfam" id="PF13692">
    <property type="entry name" value="Glyco_trans_1_4"/>
    <property type="match status" value="1"/>
</dbReference>
<evidence type="ECO:0000313" key="3">
    <source>
        <dbReference type="Proteomes" id="UP001262582"/>
    </source>
</evidence>
<proteinExistence type="predicted"/>
<dbReference type="Gene3D" id="3.40.50.2000">
    <property type="entry name" value="Glycogen Phosphorylase B"/>
    <property type="match status" value="2"/>
</dbReference>
<dbReference type="InterPro" id="IPR028098">
    <property type="entry name" value="Glyco_trans_4-like_N"/>
</dbReference>
<organism evidence="2 3">
    <name type="scientific">Autumnicola musiva</name>
    <dbReference type="NCBI Taxonomy" id="3075589"/>
    <lineage>
        <taxon>Bacteria</taxon>
        <taxon>Pseudomonadati</taxon>
        <taxon>Bacteroidota</taxon>
        <taxon>Flavobacteriia</taxon>
        <taxon>Flavobacteriales</taxon>
        <taxon>Flavobacteriaceae</taxon>
        <taxon>Autumnicola</taxon>
    </lineage>
</organism>
<dbReference type="SUPFAM" id="SSF53756">
    <property type="entry name" value="UDP-Glycosyltransferase/glycogen phosphorylase"/>
    <property type="match status" value="1"/>
</dbReference>
<dbReference type="EMBL" id="JAVRHK010000005">
    <property type="protein sequence ID" value="MDT0676782.1"/>
    <property type="molecule type" value="Genomic_DNA"/>
</dbReference>
<dbReference type="Pfam" id="PF13439">
    <property type="entry name" value="Glyco_transf_4"/>
    <property type="match status" value="1"/>
</dbReference>
<dbReference type="GO" id="GO:0016757">
    <property type="term" value="F:glycosyltransferase activity"/>
    <property type="evidence" value="ECO:0007669"/>
    <property type="project" value="UniProtKB-KW"/>
</dbReference>
<comment type="caution">
    <text evidence="2">The sequence shown here is derived from an EMBL/GenBank/DDBJ whole genome shotgun (WGS) entry which is preliminary data.</text>
</comment>
<name>A0ABU3D5G4_9FLAO</name>
<dbReference type="PANTHER" id="PTHR12526:SF630">
    <property type="entry name" value="GLYCOSYLTRANSFERASE"/>
    <property type="match status" value="1"/>
</dbReference>
<keyword evidence="2" id="KW-0328">Glycosyltransferase</keyword>
<evidence type="ECO:0000259" key="1">
    <source>
        <dbReference type="Pfam" id="PF13439"/>
    </source>
</evidence>
<dbReference type="RefSeq" id="WP_311503124.1">
    <property type="nucleotide sequence ID" value="NZ_JAVRHK010000005.1"/>
</dbReference>
<dbReference type="PANTHER" id="PTHR12526">
    <property type="entry name" value="GLYCOSYLTRANSFERASE"/>
    <property type="match status" value="1"/>
</dbReference>
<sequence length="357" mass="40048">MRVLQLIDSLRPGGAELMAVSYANALSTKISKSYLCCTREEGILKERLMPEVSYLFLCKKNSLDMTAFMNLNKFLKAEKIDIIHAHGTSYFMAGILNFFGGDFKLVWHDHYGNSEFLSQRSLQPLSFLSGFFDGIISVNTTLEKWAKTRLKCKKVIQLNNFVSFAEGPENEKNVVLKGEEKKFKIICVANLRPQKDHYTLLKAFEILAEKIPTSLHLLGQDPCDEYSGKLKEAFQNSSQSAEIFYYGEQTEVNVILKEADLGVLSSRSEGLPLALLEYAGAGLPVVVTNVGECSKIVGTNGILVEKGNPSQLASGIMNYYFQEKQRNADAKNLKKSVQENFSEKAIIKEVLDFYRSL</sequence>
<evidence type="ECO:0000313" key="2">
    <source>
        <dbReference type="EMBL" id="MDT0676782.1"/>
    </source>
</evidence>
<accession>A0ABU3D5G4</accession>
<dbReference type="Proteomes" id="UP001262582">
    <property type="component" value="Unassembled WGS sequence"/>
</dbReference>
<protein>
    <submittedName>
        <fullName evidence="2">Glycosyltransferase</fullName>
        <ecNumber evidence="2">2.4.-.-</ecNumber>
    </submittedName>
</protein>
<keyword evidence="2" id="KW-0808">Transferase</keyword>
<reference evidence="2 3" key="1">
    <citation type="submission" date="2023-09" db="EMBL/GenBank/DDBJ databases">
        <authorList>
            <person name="Rey-Velasco X."/>
        </authorList>
    </citation>
    <scope>NUCLEOTIDE SEQUENCE [LARGE SCALE GENOMIC DNA]</scope>
    <source>
        <strain evidence="2 3">F117</strain>
    </source>
</reference>
<keyword evidence="3" id="KW-1185">Reference proteome</keyword>
<feature type="domain" description="Glycosyltransferase subfamily 4-like N-terminal" evidence="1">
    <location>
        <begin position="12"/>
        <end position="153"/>
    </location>
</feature>
<gene>
    <name evidence="2" type="ORF">RM539_09350</name>
</gene>